<evidence type="ECO:0000313" key="2">
    <source>
        <dbReference type="Proteomes" id="UP001597203"/>
    </source>
</evidence>
<dbReference type="Proteomes" id="UP001597203">
    <property type="component" value="Unassembled WGS sequence"/>
</dbReference>
<protein>
    <submittedName>
        <fullName evidence="1">Uncharacterized protein</fullName>
    </submittedName>
</protein>
<evidence type="ECO:0000313" key="1">
    <source>
        <dbReference type="EMBL" id="MFD1107628.1"/>
    </source>
</evidence>
<comment type="caution">
    <text evidence="1">The sequence shown here is derived from an EMBL/GenBank/DDBJ whole genome shotgun (WGS) entry which is preliminary data.</text>
</comment>
<gene>
    <name evidence="1" type="ORF">ACFQ24_22400</name>
</gene>
<dbReference type="EMBL" id="JBHTLS010000135">
    <property type="protein sequence ID" value="MFD1107628.1"/>
    <property type="molecule type" value="Genomic_DNA"/>
</dbReference>
<organism evidence="1 2">
    <name type="scientific">Sphingobium olei</name>
    <dbReference type="NCBI Taxonomy" id="420955"/>
    <lineage>
        <taxon>Bacteria</taxon>
        <taxon>Pseudomonadati</taxon>
        <taxon>Pseudomonadota</taxon>
        <taxon>Alphaproteobacteria</taxon>
        <taxon>Sphingomonadales</taxon>
        <taxon>Sphingomonadaceae</taxon>
        <taxon>Sphingobium</taxon>
    </lineage>
</organism>
<keyword evidence="2" id="KW-1185">Reference proteome</keyword>
<proteinExistence type="predicted"/>
<sequence>MRDEQEDRLWQSGRAKTYDQIDQLLGRIMQAFCVLHRISWSAPWNPAPSCRR</sequence>
<reference evidence="2" key="1">
    <citation type="journal article" date="2019" name="Int. J. Syst. Evol. Microbiol.">
        <title>The Global Catalogue of Microorganisms (GCM) 10K type strain sequencing project: providing services to taxonomists for standard genome sequencing and annotation.</title>
        <authorList>
            <consortium name="The Broad Institute Genomics Platform"/>
            <consortium name="The Broad Institute Genome Sequencing Center for Infectious Disease"/>
            <person name="Wu L."/>
            <person name="Ma J."/>
        </authorList>
    </citation>
    <scope>NUCLEOTIDE SEQUENCE [LARGE SCALE GENOMIC DNA]</scope>
    <source>
        <strain evidence="2">CCUG 54329</strain>
    </source>
</reference>
<dbReference type="RefSeq" id="WP_380915336.1">
    <property type="nucleotide sequence ID" value="NZ_JBHTLS010000135.1"/>
</dbReference>
<accession>A0ABW3P9H2</accession>
<name>A0ABW3P9H2_9SPHN</name>